<gene>
    <name evidence="16" type="ORF">CPATCC_000624</name>
</gene>
<evidence type="ECO:0000256" key="8">
    <source>
        <dbReference type="ARBA" id="ARBA00022679"/>
    </source>
</evidence>
<proteinExistence type="inferred from homology"/>
<dbReference type="VEuPathDB" id="CryptoDB:CPATCC_0027840"/>
<keyword evidence="11 14" id="KW-0863">Zinc-finger</keyword>
<keyword evidence="9" id="KW-0479">Metal-binding</keyword>
<dbReference type="InterPro" id="IPR001841">
    <property type="entry name" value="Znf_RING"/>
</dbReference>
<dbReference type="GO" id="GO:0005829">
    <property type="term" value="C:cytosol"/>
    <property type="evidence" value="ECO:0007669"/>
    <property type="project" value="UniProtKB-SubCell"/>
</dbReference>
<evidence type="ECO:0000259" key="15">
    <source>
        <dbReference type="PROSITE" id="PS50089"/>
    </source>
</evidence>
<evidence type="ECO:0000256" key="11">
    <source>
        <dbReference type="ARBA" id="ARBA00022771"/>
    </source>
</evidence>
<dbReference type="Gene3D" id="3.30.40.10">
    <property type="entry name" value="Zinc/RING finger domain, C3HC4 (zinc finger)"/>
    <property type="match status" value="1"/>
</dbReference>
<evidence type="ECO:0000256" key="6">
    <source>
        <dbReference type="ARBA" id="ARBA00017157"/>
    </source>
</evidence>
<protein>
    <recommendedName>
        <fullName evidence="6">E3 ubiquitin-protein ligase listerin</fullName>
        <ecNumber evidence="5">2.3.2.27</ecNumber>
    </recommendedName>
</protein>
<dbReference type="OMA" id="NICESNT"/>
<dbReference type="Gene3D" id="1.25.10.10">
    <property type="entry name" value="Leucine-rich Repeat Variant"/>
    <property type="match status" value="1"/>
</dbReference>
<comment type="catalytic activity">
    <reaction evidence="1">
        <text>S-ubiquitinyl-[E2 ubiquitin-conjugating enzyme]-L-cysteine + [acceptor protein]-L-lysine = [E2 ubiquitin-conjugating enzyme]-L-cysteine + N(6)-ubiquitinyl-[acceptor protein]-L-lysine.</text>
        <dbReference type="EC" id="2.3.2.27"/>
    </reaction>
</comment>
<dbReference type="GO" id="GO:0061630">
    <property type="term" value="F:ubiquitin protein ligase activity"/>
    <property type="evidence" value="ECO:0007669"/>
    <property type="project" value="UniProtKB-EC"/>
</dbReference>
<comment type="pathway">
    <text evidence="3">Protein modification; protein ubiquitination.</text>
</comment>
<evidence type="ECO:0000256" key="10">
    <source>
        <dbReference type="ARBA" id="ARBA00022737"/>
    </source>
</evidence>
<dbReference type="InterPro" id="IPR054478">
    <property type="entry name" value="LTN1_UBC"/>
</dbReference>
<evidence type="ECO:0000256" key="2">
    <source>
        <dbReference type="ARBA" id="ARBA00004514"/>
    </source>
</evidence>
<dbReference type="Pfam" id="PF22958">
    <property type="entry name" value="Ltn1_1st"/>
    <property type="match status" value="1"/>
</dbReference>
<dbReference type="EC" id="2.3.2.27" evidence="5"/>
<evidence type="ECO:0000256" key="7">
    <source>
        <dbReference type="ARBA" id="ARBA00022490"/>
    </source>
</evidence>
<dbReference type="SUPFAM" id="SSF48371">
    <property type="entry name" value="ARM repeat"/>
    <property type="match status" value="1"/>
</dbReference>
<name>A0A7S7LIR9_CRYPV</name>
<keyword evidence="8" id="KW-0808">Transferase</keyword>
<dbReference type="GO" id="GO:1990116">
    <property type="term" value="P:ribosome-associated ubiquitin-dependent protein catabolic process"/>
    <property type="evidence" value="ECO:0007669"/>
    <property type="project" value="InterPro"/>
</dbReference>
<evidence type="ECO:0000256" key="3">
    <source>
        <dbReference type="ARBA" id="ARBA00004906"/>
    </source>
</evidence>
<dbReference type="InterPro" id="IPR013083">
    <property type="entry name" value="Znf_RING/FYVE/PHD"/>
</dbReference>
<comment type="subcellular location">
    <subcellularLocation>
        <location evidence="2">Cytoplasm</location>
        <location evidence="2">Cytosol</location>
    </subcellularLocation>
</comment>
<dbReference type="SUPFAM" id="SSF57850">
    <property type="entry name" value="RING/U-box"/>
    <property type="match status" value="1"/>
</dbReference>
<comment type="similarity">
    <text evidence="4">Belongs to the LTN1 family.</text>
</comment>
<dbReference type="Proteomes" id="UP000593906">
    <property type="component" value="Chromosome 2"/>
</dbReference>
<sequence length="2162" mass="248771">MAKEKFKSSINSSKAISLLGEGRVGVATSLWGIFSEFNVPLGDPDALHTKEQLTISSLHSSFVPIFTNMSKKDVLTRMKGLVAFKEQLSHLLETPDQEIVWEPVLSNYTYIYIRVGVYDSDVKIRRLSNECLSLLHKIVGGKRLEKFCKLFFPALWLSCNDLKPDVSKSASDFLEALIGKDRPEKMVKIINFCLISMFDLYGRLLSCNLKNIKGELNANVSSQSEEEELFDRIISISITSVRKVMEAMQSESSSLISFQIASHLIFNSLPPVVSQILEKSKASFSWNTLQMGTLWKFITGNYSSIIRVDAIQLLTYSMTIILNQLKLSYPENINNLSNHTPPISKLFTDALKCLSDTSNSNVQAVSPNLISAFSKLFPEIWNQGPNKLFGSPIKYFTKTLLMCLSNPNQISGRSLFSELPYIISNIPFQVLLDEFSNLNNEIYLINEIINKPDFYFKTFNELMAFLYESIQNNSLPLLCLIPLGIVLHLVKFTSNPESGSIVISIGTPNTVLLNCSLESYYTILLHFLHKKFIKIDENQFKLKEFLINYYAKIIWSPVIFILTTNKTASSSTNSSIHSKAQFKINEQFSNMMIDSLQYHSWSVEQCRERNLNHCISNLNDFLTGYWTRFYMNQTNKDQTLRSGSLTNQNSYRIIIFLELCAILNKHDSEFIDHVLLWLEETSHETFLHINLLDRNNVDCECETITTRSKLINKAVTEVVVKPIDGKETENSQQVISLFLNMFTDLIEILSKEQLETNFKRVNIIYQILENIFTPFILALSQKELNERSVLEKMISIIIGNTDSLTSITIESFLYKQLTEKETSLSQLFLEAVCKVFPQVNANILDRIYKIFSFSQKHNIKTDKAIRKNKESNINGENSYRLDFKECYIHLFVELSKTSLVNQSNSFSDFLMNLVIMELKSTLTNKLISNSNIKEASQIGVLLINLINSDSIISEDFVNELLSILIYSDNDFWFENPKSRNILIPFIDSIFSKSHNLINSRFRAEISRLEKILLFEVFSIGDEIRDNKVISIFKLTLLIDRSSNKGIEASNTCYKESSENEILFKRLVRILACLNSSITNQSVCLQKDVFETGFKIRRFLRVFKEVADFSTSELNLNNFDNIKDPKISYWLIIYTVKHLFISEESIKLLSCSKEISLDKELFLTLFNISEFISESEEISSLILQFSQYLVSEQIHHLPDFQQISNTAQFILGEYSKPESRFIMTLASDFYVYLFELMSDNERMKNEYLSIIIDYLYSNIFESNSISLFLSLIKIKQRGIELPEAYSELSKRILDEFNIEMKNLSEFKEKNYMKITRLIHCAKAIIIDEGLPEYKIESDIDIIMTLIEALAEELSNLGNTNSLNMYNLFGLCNLMAVLIELFEEYLTNYIQGKDIQDNIELEFQYGNLEISKLMIRLSSSIHYLVGKFFEISTSEIYNNTKTAKKLNEYSITIQYLVLNTIKLSCSIYQRLKLYPEGETIPDEHRFTSVTIQLETNVLSTFDKFLGLLSTVLMSKNNFTVDTGLRIFIEQMVILKNSEDTGKMWILAVLESKLGNIKGNAMEISKLLTTNSLKLHSLVLLILKEHNWHNVQYEYSDLNSAISSIEKLDHCIREYLISKNKDSDFDEIEDQDQDEQEDKYETLHANINHETNTSECLNNPERKPLILDSDSENFERGIEVIASHWRRLIGPSLAQQLLETYFSAINVSYFEKKDDPSTEISGSLSFLNSIYIDASQRLGCWNFILPKLISEDFVICTDKENPNIKTIEKNLTPCIESLLELNPIVIGEAVREKQVNLKSEVNSDFLPSYLEDEDVSICQALQFFVKGRKSSELIQDEIVLKNTTFSGLVDILDASDVLEITQKTIKLSLIHVLVELAFQTLVILEDHIRVEETGNSIESYSNKMINSQTNWLALFKHSSNNERRKLLTANLEEILQLDPNSNSESMVWDSSNLYFTWLLATRIILSLTTYFPRILREIWLRNSNNKTQAILQKLVINYFSPIIIPIELNHIPLIIEKMSNPDRKITFDHNVSSRAIKMSYSERGFTATLSFTFSQHHPLVIPKVNIPSVVGVSKKQNSNWLISVIKAVRYKNVTHAILTWINNLSLYLDGVEDCLICYSIVHPQYRSLPRKRCHTCNNIFHSECIYKWFRTSNKTTCPLCISLMH</sequence>
<evidence type="ECO:0000256" key="13">
    <source>
        <dbReference type="ARBA" id="ARBA00022833"/>
    </source>
</evidence>
<keyword evidence="7" id="KW-0963">Cytoplasm</keyword>
<feature type="domain" description="RING-type" evidence="15">
    <location>
        <begin position="2111"/>
        <end position="2157"/>
    </location>
</feature>
<dbReference type="GO" id="GO:0016567">
    <property type="term" value="P:protein ubiquitination"/>
    <property type="evidence" value="ECO:0007669"/>
    <property type="project" value="UniProtKB-UniPathway"/>
</dbReference>
<dbReference type="UniPathway" id="UPA00143"/>
<dbReference type="InterPro" id="IPR016024">
    <property type="entry name" value="ARM-type_fold"/>
</dbReference>
<dbReference type="InterPro" id="IPR039795">
    <property type="entry name" value="LTN1/Rkr1"/>
</dbReference>
<dbReference type="GO" id="GO:0072344">
    <property type="term" value="P:rescue of stalled ribosome"/>
    <property type="evidence" value="ECO:0007669"/>
    <property type="project" value="TreeGrafter"/>
</dbReference>
<dbReference type="EMBL" id="CP044421">
    <property type="protein sequence ID" value="QOY42935.1"/>
    <property type="molecule type" value="Genomic_DNA"/>
</dbReference>
<evidence type="ECO:0000256" key="4">
    <source>
        <dbReference type="ARBA" id="ARBA00007997"/>
    </source>
</evidence>
<dbReference type="InterPro" id="IPR039804">
    <property type="entry name" value="RING-CH-C4HC3_LTN1"/>
</dbReference>
<dbReference type="GO" id="GO:0008270">
    <property type="term" value="F:zinc ion binding"/>
    <property type="evidence" value="ECO:0007669"/>
    <property type="project" value="UniProtKB-KW"/>
</dbReference>
<dbReference type="InterPro" id="IPR011989">
    <property type="entry name" value="ARM-like"/>
</dbReference>
<dbReference type="PANTHER" id="PTHR12389">
    <property type="entry name" value="ZINC FINGER PROTEIN 294"/>
    <property type="match status" value="1"/>
</dbReference>
<reference evidence="16 17" key="1">
    <citation type="submission" date="2019-09" db="EMBL/GenBank/DDBJ databases">
        <title>Consistent, comparative and evidence-based genome assembly and annotation for Cryptosporidium parvum, C. hominis and C. tyzzeri.</title>
        <authorList>
            <person name="Baptista R.P."/>
            <person name="Li Y."/>
            <person name="Sateriale A."/>
            <person name="Ansell B."/>
            <person name="Jex A."/>
            <person name="Sanders M."/>
            <person name="Brooks K."/>
            <person name="Tracey A."/>
            <person name="Berriman M."/>
            <person name="Striepen B."/>
            <person name="Cotton J.A."/>
            <person name="Kissinger J.C."/>
        </authorList>
    </citation>
    <scope>NUCLEOTIDE SEQUENCE [LARGE SCALE GENOMIC DNA]</scope>
    <source>
        <strain evidence="16 17">IOWA-ATCC</strain>
    </source>
</reference>
<dbReference type="FunFam" id="3.30.40.10:FF:000038">
    <property type="entry name" value="E3 ubiquitin-protein ligase listerin"/>
    <property type="match status" value="1"/>
</dbReference>
<evidence type="ECO:0000256" key="12">
    <source>
        <dbReference type="ARBA" id="ARBA00022786"/>
    </source>
</evidence>
<dbReference type="GO" id="GO:0043023">
    <property type="term" value="F:ribosomal large subunit binding"/>
    <property type="evidence" value="ECO:0007669"/>
    <property type="project" value="TreeGrafter"/>
</dbReference>
<keyword evidence="13" id="KW-0862">Zinc</keyword>
<evidence type="ECO:0000256" key="14">
    <source>
        <dbReference type="PROSITE-ProRule" id="PRU00175"/>
    </source>
</evidence>
<evidence type="ECO:0000256" key="1">
    <source>
        <dbReference type="ARBA" id="ARBA00000900"/>
    </source>
</evidence>
<evidence type="ECO:0000313" key="16">
    <source>
        <dbReference type="EMBL" id="QOY42935.1"/>
    </source>
</evidence>
<evidence type="ECO:0000256" key="5">
    <source>
        <dbReference type="ARBA" id="ARBA00012483"/>
    </source>
</evidence>
<evidence type="ECO:0000256" key="9">
    <source>
        <dbReference type="ARBA" id="ARBA00022723"/>
    </source>
</evidence>
<evidence type="ECO:0000313" key="17">
    <source>
        <dbReference type="Proteomes" id="UP000593906"/>
    </source>
</evidence>
<organism evidence="16 17">
    <name type="scientific">Cryptosporidium parvum</name>
    <dbReference type="NCBI Taxonomy" id="5807"/>
    <lineage>
        <taxon>Eukaryota</taxon>
        <taxon>Sar</taxon>
        <taxon>Alveolata</taxon>
        <taxon>Apicomplexa</taxon>
        <taxon>Conoidasida</taxon>
        <taxon>Coccidia</taxon>
        <taxon>Eucoccidiorida</taxon>
        <taxon>Eimeriorina</taxon>
        <taxon>Cryptosporidiidae</taxon>
        <taxon>Cryptosporidium</taxon>
    </lineage>
</organism>
<dbReference type="PANTHER" id="PTHR12389:SF0">
    <property type="entry name" value="E3 UBIQUITIN-PROTEIN LIGASE LISTERIN"/>
    <property type="match status" value="1"/>
</dbReference>
<accession>A0A7S7LIR9</accession>
<dbReference type="SMART" id="SM00744">
    <property type="entry name" value="RINGv"/>
    <property type="match status" value="1"/>
</dbReference>
<dbReference type="CDD" id="cd16491">
    <property type="entry name" value="RING-CH-C4HC3_LTN1"/>
    <property type="match status" value="1"/>
</dbReference>
<dbReference type="GO" id="GO:1990112">
    <property type="term" value="C:RQC complex"/>
    <property type="evidence" value="ECO:0007669"/>
    <property type="project" value="InterPro"/>
</dbReference>
<dbReference type="InterPro" id="IPR011016">
    <property type="entry name" value="Znf_RING-CH"/>
</dbReference>
<keyword evidence="10" id="KW-0677">Repeat</keyword>
<dbReference type="PROSITE" id="PS50089">
    <property type="entry name" value="ZF_RING_2"/>
    <property type="match status" value="1"/>
</dbReference>
<dbReference type="InterPro" id="IPR054476">
    <property type="entry name" value="Ltn1_N"/>
</dbReference>
<dbReference type="Pfam" id="PF23009">
    <property type="entry name" value="UBC_like"/>
    <property type="match status" value="1"/>
</dbReference>
<keyword evidence="12" id="KW-0833">Ubl conjugation pathway</keyword>